<sequence>MSLSQTCRTLRPVFLRYLYQRIEVYEEMMTSAGLLPSFSQARKSKHAANFVYKKYAEELVRQLEIVTIRDPSLAQHVNILNVLVVNHSIISVLEELARCIALFPKLHTVQLVFRFPFTGGSVLAIFKGHQYPQIRNVCVSGESTEFLVACPNAECITPYRNKPYTYLPRAVESCRHLRTLGSVYFDADTMKRETLPIY</sequence>
<dbReference type="EMBL" id="JADNYJ010000014">
    <property type="protein sequence ID" value="KAF8907641.1"/>
    <property type="molecule type" value="Genomic_DNA"/>
</dbReference>
<dbReference type="Proteomes" id="UP000724874">
    <property type="component" value="Unassembled WGS sequence"/>
</dbReference>
<evidence type="ECO:0000313" key="1">
    <source>
        <dbReference type="EMBL" id="KAF8907641.1"/>
    </source>
</evidence>
<dbReference type="OrthoDB" id="2891411at2759"/>
<keyword evidence="2" id="KW-1185">Reference proteome</keyword>
<protein>
    <submittedName>
        <fullName evidence="1">Uncharacterized protein</fullName>
    </submittedName>
</protein>
<name>A0A9P5NSJ0_GYMJU</name>
<proteinExistence type="predicted"/>
<comment type="caution">
    <text evidence="1">The sequence shown here is derived from an EMBL/GenBank/DDBJ whole genome shotgun (WGS) entry which is preliminary data.</text>
</comment>
<accession>A0A9P5NSJ0</accession>
<organism evidence="1 2">
    <name type="scientific">Gymnopilus junonius</name>
    <name type="common">Spectacular rustgill mushroom</name>
    <name type="synonym">Gymnopilus spectabilis subsp. junonius</name>
    <dbReference type="NCBI Taxonomy" id="109634"/>
    <lineage>
        <taxon>Eukaryota</taxon>
        <taxon>Fungi</taxon>
        <taxon>Dikarya</taxon>
        <taxon>Basidiomycota</taxon>
        <taxon>Agaricomycotina</taxon>
        <taxon>Agaricomycetes</taxon>
        <taxon>Agaricomycetidae</taxon>
        <taxon>Agaricales</taxon>
        <taxon>Agaricineae</taxon>
        <taxon>Hymenogastraceae</taxon>
        <taxon>Gymnopilus</taxon>
    </lineage>
</organism>
<reference evidence="1" key="1">
    <citation type="submission" date="2020-11" db="EMBL/GenBank/DDBJ databases">
        <authorList>
            <consortium name="DOE Joint Genome Institute"/>
            <person name="Ahrendt S."/>
            <person name="Riley R."/>
            <person name="Andreopoulos W."/>
            <person name="LaButti K."/>
            <person name="Pangilinan J."/>
            <person name="Ruiz-duenas F.J."/>
            <person name="Barrasa J.M."/>
            <person name="Sanchez-Garcia M."/>
            <person name="Camarero S."/>
            <person name="Miyauchi S."/>
            <person name="Serrano A."/>
            <person name="Linde D."/>
            <person name="Babiker R."/>
            <person name="Drula E."/>
            <person name="Ayuso-Fernandez I."/>
            <person name="Pacheco R."/>
            <person name="Padilla G."/>
            <person name="Ferreira P."/>
            <person name="Barriuso J."/>
            <person name="Kellner H."/>
            <person name="Castanera R."/>
            <person name="Alfaro M."/>
            <person name="Ramirez L."/>
            <person name="Pisabarro A.G."/>
            <person name="Kuo A."/>
            <person name="Tritt A."/>
            <person name="Lipzen A."/>
            <person name="He G."/>
            <person name="Yan M."/>
            <person name="Ng V."/>
            <person name="Cullen D."/>
            <person name="Martin F."/>
            <person name="Rosso M.-N."/>
            <person name="Henrissat B."/>
            <person name="Hibbett D."/>
            <person name="Martinez A.T."/>
            <person name="Grigoriev I.V."/>
        </authorList>
    </citation>
    <scope>NUCLEOTIDE SEQUENCE</scope>
    <source>
        <strain evidence="1">AH 44721</strain>
    </source>
</reference>
<evidence type="ECO:0000313" key="2">
    <source>
        <dbReference type="Proteomes" id="UP000724874"/>
    </source>
</evidence>
<dbReference type="AlphaFoldDB" id="A0A9P5NSJ0"/>
<gene>
    <name evidence="1" type="ORF">CPB84DRAFT_268957</name>
</gene>